<dbReference type="RefSeq" id="WP_053967790.1">
    <property type="nucleotide sequence ID" value="NZ_LIUF01000002.1"/>
</dbReference>
<evidence type="ECO:0000313" key="4">
    <source>
        <dbReference type="Proteomes" id="UP000037729"/>
    </source>
</evidence>
<dbReference type="InterPro" id="IPR029061">
    <property type="entry name" value="THDP-binding"/>
</dbReference>
<dbReference type="InterPro" id="IPR017596">
    <property type="entry name" value="PdhA/BkdA"/>
</dbReference>
<dbReference type="CDD" id="cd02000">
    <property type="entry name" value="TPP_E1_PDC_ADC_BCADC"/>
    <property type="match status" value="1"/>
</dbReference>
<dbReference type="Proteomes" id="UP000037729">
    <property type="component" value="Unassembled WGS sequence"/>
</dbReference>
<dbReference type="Gene3D" id="3.40.50.970">
    <property type="match status" value="1"/>
</dbReference>
<dbReference type="PATRIC" id="fig|1705562.3.peg.2981"/>
<sequence length="382" mass="42814">MNMKNEAGNTDLPAPVRQDSELVQVLDAEGNVLPQASVPDLSDRELLELYETIKLARHFDQRAISFQRQGRLATYAPMTGQEGSQVATSMALAEQDWLFPTYREHAAKYAHGMELASLFEPLRGYRDGYAIPEDVNVMPEYIPIATQVPQAMGMAWGHKLQGKTDTAVLCHLGDGATSEGDFHEGLNFAGVFDVPAVFVCNNNQWAISVPRERQTASETIATKAQAYGIDSVRVDGLDPLAVYKVTSEALEKARNPAPGELRPTLIESVQYRFGAHTTADDPSVYRDESEEEAWRDRDPVDRIEKYLYNEDILDSDLESEIQDRIEQAVSEAIETAEQTETSPDNIVEHVYDDVPARLEEQRDELNRLREKYDDGAFSEVLE</sequence>
<keyword evidence="4" id="KW-1185">Reference proteome</keyword>
<evidence type="ECO:0000259" key="2">
    <source>
        <dbReference type="Pfam" id="PF00676"/>
    </source>
</evidence>
<proteinExistence type="predicted"/>
<dbReference type="GO" id="GO:0044272">
    <property type="term" value="P:sulfur compound biosynthetic process"/>
    <property type="evidence" value="ECO:0007669"/>
    <property type="project" value="UniProtKB-ARBA"/>
</dbReference>
<gene>
    <name evidence="3" type="ORF">AMS69_09410</name>
</gene>
<dbReference type="Pfam" id="PF00676">
    <property type="entry name" value="E1_dh"/>
    <property type="match status" value="1"/>
</dbReference>
<protein>
    <submittedName>
        <fullName evidence="3">2-oxo acid dehydrogenase</fullName>
    </submittedName>
</protein>
<name>A0A0N0U9N1_9EURY</name>
<dbReference type="PANTHER" id="PTHR43380:SF1">
    <property type="entry name" value="2-OXOISOVALERATE DEHYDROGENASE SUBUNIT ALPHA, MITOCHONDRIAL"/>
    <property type="match status" value="1"/>
</dbReference>
<feature type="domain" description="Dehydrogenase E1 component" evidence="2">
    <location>
        <begin position="53"/>
        <end position="341"/>
    </location>
</feature>
<evidence type="ECO:0000256" key="1">
    <source>
        <dbReference type="ARBA" id="ARBA00023002"/>
    </source>
</evidence>
<organism evidence="3 4">
    <name type="scientific">Haloarcula rubripromontorii</name>
    <dbReference type="NCBI Taxonomy" id="1705562"/>
    <lineage>
        <taxon>Archaea</taxon>
        <taxon>Methanobacteriati</taxon>
        <taxon>Methanobacteriota</taxon>
        <taxon>Stenosarchaea group</taxon>
        <taxon>Halobacteria</taxon>
        <taxon>Halobacteriales</taxon>
        <taxon>Haloarculaceae</taxon>
        <taxon>Haloarcula</taxon>
    </lineage>
</organism>
<dbReference type="OrthoDB" id="25266at2157"/>
<keyword evidence="1" id="KW-0560">Oxidoreductase</keyword>
<dbReference type="SUPFAM" id="SSF52518">
    <property type="entry name" value="Thiamin diphosphate-binding fold (THDP-binding)"/>
    <property type="match status" value="1"/>
</dbReference>
<dbReference type="PANTHER" id="PTHR43380">
    <property type="entry name" value="2-OXOISOVALERATE DEHYDROGENASE SUBUNIT ALPHA, MITOCHONDRIAL"/>
    <property type="match status" value="1"/>
</dbReference>
<dbReference type="InterPro" id="IPR050771">
    <property type="entry name" value="Alpha-ketoacid_DH_E1_comp"/>
</dbReference>
<dbReference type="NCBIfam" id="TIGR03181">
    <property type="entry name" value="PDH_E1_alph_x"/>
    <property type="match status" value="1"/>
</dbReference>
<reference evidence="3 4" key="1">
    <citation type="submission" date="2015-08" db="EMBL/GenBank/DDBJ databases">
        <title>Genomes of Isolates from Cabo Rojo, PR.</title>
        <authorList>
            <person name="Sanchez-Nieves R.L."/>
            <person name="Montalvo-Rodriguez R."/>
        </authorList>
    </citation>
    <scope>NUCLEOTIDE SEQUENCE [LARGE SCALE GENOMIC DNA]</scope>
    <source>
        <strain evidence="3 4">SL3</strain>
    </source>
</reference>
<dbReference type="GO" id="GO:0009083">
    <property type="term" value="P:branched-chain amino acid catabolic process"/>
    <property type="evidence" value="ECO:0007669"/>
    <property type="project" value="TreeGrafter"/>
</dbReference>
<dbReference type="InterPro" id="IPR001017">
    <property type="entry name" value="DH_E1"/>
</dbReference>
<comment type="caution">
    <text evidence="3">The sequence shown here is derived from an EMBL/GenBank/DDBJ whole genome shotgun (WGS) entry which is preliminary data.</text>
</comment>
<dbReference type="STRING" id="1705562.AMS69_09410"/>
<accession>A0A0N0U9N1</accession>
<dbReference type="AlphaFoldDB" id="A0A0N0U9N1"/>
<dbReference type="GO" id="GO:0016624">
    <property type="term" value="F:oxidoreductase activity, acting on the aldehyde or oxo group of donors, disulfide as acceptor"/>
    <property type="evidence" value="ECO:0007669"/>
    <property type="project" value="InterPro"/>
</dbReference>
<evidence type="ECO:0000313" key="3">
    <source>
        <dbReference type="EMBL" id="KOX94114.1"/>
    </source>
</evidence>
<dbReference type="EMBL" id="LIUF01000002">
    <property type="protein sequence ID" value="KOX94114.1"/>
    <property type="molecule type" value="Genomic_DNA"/>
</dbReference>